<protein>
    <submittedName>
        <fullName evidence="1">Uncharacterized protein</fullName>
    </submittedName>
</protein>
<accession>E3H3W8</accession>
<dbReference type="AlphaFoldDB" id="E3H3W8"/>
<dbReference type="KEGG" id="rdn:HMPREF0733_11053"/>
<organism evidence="1 2">
    <name type="scientific">Rothia dentocariosa (strain ATCC 17931 / CDC X599 / XDIA)</name>
    <dbReference type="NCBI Taxonomy" id="762948"/>
    <lineage>
        <taxon>Bacteria</taxon>
        <taxon>Bacillati</taxon>
        <taxon>Actinomycetota</taxon>
        <taxon>Actinomycetes</taxon>
        <taxon>Micrococcales</taxon>
        <taxon>Micrococcaceae</taxon>
        <taxon>Rothia</taxon>
    </lineage>
</organism>
<sequence>MEAGEVAATSKSQISRSLWIDNVPILGRMRGASKNMSAHVVERSQPLNIAGCGETIRHTGSRQFGSAD</sequence>
<proteinExistence type="predicted"/>
<dbReference type="Proteomes" id="UP000000387">
    <property type="component" value="Chromosome"/>
</dbReference>
<dbReference type="EMBL" id="CP002280">
    <property type="protein sequence ID" value="ADP40510.1"/>
    <property type="molecule type" value="Genomic_DNA"/>
</dbReference>
<name>E3H3W8_ROTDC</name>
<gene>
    <name evidence="1" type="ordered locus">HMPREF0733_11053</name>
</gene>
<dbReference type="HOGENOM" id="CLU_2791383_0_0_11"/>
<reference evidence="2" key="1">
    <citation type="submission" date="2010-10" db="EMBL/GenBank/DDBJ databases">
        <title>The complete genome of Rothia dentocariosa ATCC 17931.</title>
        <authorList>
            <person name="Muzny D."/>
            <person name="Qin X."/>
            <person name="Buhay C."/>
            <person name="Dugan-Rocha S."/>
            <person name="Ding Y."/>
            <person name="Chen G."/>
            <person name="Hawes A."/>
            <person name="Holder M."/>
            <person name="Jhangiani S."/>
            <person name="Johnson A."/>
            <person name="Khan Z."/>
            <person name="Li Z."/>
            <person name="Liu W."/>
            <person name="Liu X."/>
            <person name="Perez L."/>
            <person name="Shen H."/>
            <person name="Wang Q."/>
            <person name="Watt J."/>
            <person name="Xi L."/>
            <person name="Xin Y."/>
            <person name="Zhou J."/>
            <person name="Deng J."/>
            <person name="Jiang H."/>
            <person name="Liu Y."/>
            <person name="Qu J."/>
            <person name="Song X.-Z."/>
            <person name="Zhang L."/>
            <person name="Villasana D."/>
            <person name="Johnson A."/>
            <person name="Liu J."/>
            <person name="Liyanage D."/>
            <person name="Lorensuhewa L."/>
            <person name="Robinson T."/>
            <person name="Song A."/>
            <person name="Song B.-B."/>
            <person name="Dinh H."/>
            <person name="Thornton R."/>
            <person name="Coyle M."/>
            <person name="Francisco L."/>
            <person name="Jackson L."/>
            <person name="Javaid M."/>
            <person name="Korchina V."/>
            <person name="Kovar C."/>
            <person name="Mata R."/>
            <person name="Mathew T."/>
            <person name="Ngo R."/>
            <person name="Nguyen L."/>
            <person name="Nguyen N."/>
            <person name="Okwuonu G."/>
            <person name="Ongeri F."/>
            <person name="Pham C."/>
            <person name="Simmons D."/>
            <person name="Wilczek-Boney K."/>
            <person name="Hale W."/>
            <person name="Jakkamsetti A."/>
            <person name="Pham P."/>
            <person name="Ruth R."/>
            <person name="San Lucas F."/>
            <person name="Warren J."/>
            <person name="Zhang J."/>
            <person name="Zhao Z."/>
            <person name="Zhou C."/>
            <person name="Zhu D."/>
            <person name="Lee S."/>
            <person name="Bess C."/>
            <person name="Blankenburg K."/>
            <person name="Forbes L."/>
            <person name="Fu Q."/>
            <person name="Gubbala S."/>
            <person name="Hirani K."/>
            <person name="Jayaseelan J.C."/>
            <person name="Lara F."/>
            <person name="Munidasa M."/>
            <person name="Palculict T."/>
            <person name="Patil S."/>
            <person name="Pu L.-L."/>
            <person name="Saada N."/>
            <person name="Tang L."/>
            <person name="Weissenberger G."/>
            <person name="Zhu Y."/>
            <person name="Hemphill L."/>
            <person name="Shang Y."/>
            <person name="Youmans B."/>
            <person name="Ayvaz T."/>
            <person name="Ross M."/>
            <person name="Santibanez J."/>
            <person name="Aqrawi P."/>
            <person name="Gross S."/>
            <person name="Joshi V."/>
            <person name="Fowler G."/>
            <person name="Nazareth L."/>
            <person name="Reid J."/>
            <person name="Worley K."/>
            <person name="Petrosino J."/>
            <person name="Highlander S."/>
            <person name="Gibbs R."/>
        </authorList>
    </citation>
    <scope>NUCLEOTIDE SEQUENCE [LARGE SCALE GENOMIC DNA]</scope>
    <source>
        <strain evidence="2">ATCC 17931 / CDC X599 / XDIA</strain>
    </source>
</reference>
<evidence type="ECO:0000313" key="2">
    <source>
        <dbReference type="Proteomes" id="UP000000387"/>
    </source>
</evidence>
<evidence type="ECO:0000313" key="1">
    <source>
        <dbReference type="EMBL" id="ADP40510.1"/>
    </source>
</evidence>